<dbReference type="InterPro" id="IPR029056">
    <property type="entry name" value="Ribokinase-like"/>
</dbReference>
<comment type="similarity">
    <text evidence="1">Belongs to the carbohydrate kinase pfkB family.</text>
</comment>
<dbReference type="Proteomes" id="UP000626844">
    <property type="component" value="Unassembled WGS sequence"/>
</dbReference>
<comment type="subunit">
    <text evidence="12">Homodimer.</text>
</comment>
<evidence type="ECO:0000256" key="12">
    <source>
        <dbReference type="HAMAP-Rule" id="MF_01987"/>
    </source>
</evidence>
<comment type="activity regulation">
    <text evidence="12">Activated by a monovalent cation that binds near, but not in, the active site. The most likely occupant of the site in vivo is potassium. Ion binding induces a conformational change that may alter substrate affinity.</text>
</comment>
<comment type="caution">
    <text evidence="14">The sequence shown here is derived from an EMBL/GenBank/DDBJ whole genome shotgun (WGS) entry which is preliminary data.</text>
</comment>
<feature type="active site" description="Proton acceptor" evidence="12">
    <location>
        <position position="252"/>
    </location>
</feature>
<evidence type="ECO:0000256" key="2">
    <source>
        <dbReference type="ARBA" id="ARBA00012035"/>
    </source>
</evidence>
<feature type="binding site" evidence="12">
    <location>
        <begin position="38"/>
        <end position="42"/>
    </location>
    <ligand>
        <name>substrate</name>
    </ligand>
</feature>
<feature type="binding site" evidence="12">
    <location>
        <position position="285"/>
    </location>
    <ligand>
        <name>K(+)</name>
        <dbReference type="ChEBI" id="CHEBI:29103"/>
    </ligand>
</feature>
<feature type="binding site" evidence="12">
    <location>
        <begin position="219"/>
        <end position="224"/>
    </location>
    <ligand>
        <name>ATP</name>
        <dbReference type="ChEBI" id="CHEBI:30616"/>
    </ligand>
</feature>
<dbReference type="PANTHER" id="PTHR10584:SF166">
    <property type="entry name" value="RIBOKINASE"/>
    <property type="match status" value="1"/>
</dbReference>
<keyword evidence="8 12" id="KW-0067">ATP-binding</keyword>
<dbReference type="RefSeq" id="WP_191158958.1">
    <property type="nucleotide sequence ID" value="NZ_JACXAI010000017.1"/>
</dbReference>
<dbReference type="GO" id="GO:0005524">
    <property type="term" value="F:ATP binding"/>
    <property type="evidence" value="ECO:0007669"/>
    <property type="project" value="UniProtKB-UniRule"/>
</dbReference>
<dbReference type="CDD" id="cd01174">
    <property type="entry name" value="ribokinase"/>
    <property type="match status" value="1"/>
</dbReference>
<evidence type="ECO:0000256" key="9">
    <source>
        <dbReference type="ARBA" id="ARBA00022842"/>
    </source>
</evidence>
<organism evidence="14 15">
    <name type="scientific">Metabacillus arenae</name>
    <dbReference type="NCBI Taxonomy" id="2771434"/>
    <lineage>
        <taxon>Bacteria</taxon>
        <taxon>Bacillati</taxon>
        <taxon>Bacillota</taxon>
        <taxon>Bacilli</taxon>
        <taxon>Bacillales</taxon>
        <taxon>Bacillaceae</taxon>
        <taxon>Metabacillus</taxon>
    </lineage>
</organism>
<sequence>MSLVIVGSFNMDLMSRTPYLPSGGETVLGGPFKMGPGGKGSNQAVAAARQSAEVILVSMLGRDSFGEKAADMLERENIKTEHVFFHSTESTGTALILVDEQSENMIVVAPGANLCLSPLHVRKAEKDIRAASLVLLQFEINMEATIEAIELADKHNVPVLLNPAPFVEFNPAILEKVTYITPNKTEAEGLTGIKIQGEEDVLQAAKKIYKKGVKYVLITLGSSGTYLYSGKETGELIPSFAVNVTDTTGAGDAFNGGFACAIDLGFSVKEAVVYGQAAAALSVTKEGTSPSMPTKEEVEKFLKERTNG</sequence>
<dbReference type="NCBIfam" id="TIGR02152">
    <property type="entry name" value="D_ribokin_bact"/>
    <property type="match status" value="1"/>
</dbReference>
<dbReference type="GO" id="GO:0005829">
    <property type="term" value="C:cytosol"/>
    <property type="evidence" value="ECO:0007669"/>
    <property type="project" value="TreeGrafter"/>
</dbReference>
<keyword evidence="12" id="KW-0963">Cytoplasm</keyword>
<feature type="domain" description="Carbohydrate kinase PfkB" evidence="13">
    <location>
        <begin position="2"/>
        <end position="294"/>
    </location>
</feature>
<dbReference type="EMBL" id="JACXAI010000017">
    <property type="protein sequence ID" value="MBD1381365.1"/>
    <property type="molecule type" value="Genomic_DNA"/>
</dbReference>
<feature type="binding site" evidence="12">
    <location>
        <position position="282"/>
    </location>
    <ligand>
        <name>K(+)</name>
        <dbReference type="ChEBI" id="CHEBI:29103"/>
    </ligand>
</feature>
<dbReference type="PRINTS" id="PR00990">
    <property type="entry name" value="RIBOKINASE"/>
</dbReference>
<feature type="binding site" evidence="12">
    <location>
        <position position="252"/>
    </location>
    <ligand>
        <name>substrate</name>
    </ligand>
</feature>
<proteinExistence type="inferred from homology"/>
<keyword evidence="4 12" id="KW-0808">Transferase</keyword>
<comment type="subcellular location">
    <subcellularLocation>
        <location evidence="12">Cytoplasm</location>
    </subcellularLocation>
</comment>
<evidence type="ECO:0000259" key="13">
    <source>
        <dbReference type="Pfam" id="PF00294"/>
    </source>
</evidence>
<dbReference type="InterPro" id="IPR002139">
    <property type="entry name" value="Ribo/fructo_kinase"/>
</dbReference>
<evidence type="ECO:0000256" key="5">
    <source>
        <dbReference type="ARBA" id="ARBA00022723"/>
    </source>
</evidence>
<dbReference type="GO" id="GO:0004747">
    <property type="term" value="F:ribokinase activity"/>
    <property type="evidence" value="ECO:0007669"/>
    <property type="project" value="UniProtKB-UniRule"/>
</dbReference>
<evidence type="ECO:0000256" key="10">
    <source>
        <dbReference type="ARBA" id="ARBA00022958"/>
    </source>
</evidence>
<dbReference type="SUPFAM" id="SSF53613">
    <property type="entry name" value="Ribokinase-like"/>
    <property type="match status" value="1"/>
</dbReference>
<feature type="binding site" evidence="12">
    <location>
        <position position="183"/>
    </location>
    <ligand>
        <name>ATP</name>
        <dbReference type="ChEBI" id="CHEBI:30616"/>
    </ligand>
</feature>
<feature type="binding site" evidence="12">
    <location>
        <position position="248"/>
    </location>
    <ligand>
        <name>K(+)</name>
        <dbReference type="ChEBI" id="CHEBI:29103"/>
    </ligand>
</feature>
<accession>A0A926RY57</accession>
<dbReference type="AlphaFoldDB" id="A0A926RY57"/>
<keyword evidence="15" id="KW-1185">Reference proteome</keyword>
<feature type="binding site" evidence="12">
    <location>
        <position position="291"/>
    </location>
    <ligand>
        <name>K(+)</name>
        <dbReference type="ChEBI" id="CHEBI:29103"/>
    </ligand>
</feature>
<dbReference type="HAMAP" id="MF_01987">
    <property type="entry name" value="Ribokinase"/>
    <property type="match status" value="1"/>
</dbReference>
<dbReference type="EC" id="2.7.1.15" evidence="2 12"/>
<comment type="cofactor">
    <cofactor evidence="12">
        <name>Mg(2+)</name>
        <dbReference type="ChEBI" id="CHEBI:18420"/>
    </cofactor>
    <text evidence="12">Requires a divalent cation, most likely magnesium in vivo, as an electrophilic catalyst to aid phosphoryl group transfer. It is the chelate of the metal and the nucleotide that is the actual substrate.</text>
</comment>
<feature type="binding site" evidence="12">
    <location>
        <position position="139"/>
    </location>
    <ligand>
        <name>substrate</name>
    </ligand>
</feature>
<evidence type="ECO:0000256" key="7">
    <source>
        <dbReference type="ARBA" id="ARBA00022777"/>
    </source>
</evidence>
<feature type="binding site" evidence="12">
    <location>
        <begin position="251"/>
        <end position="252"/>
    </location>
    <ligand>
        <name>ATP</name>
        <dbReference type="ChEBI" id="CHEBI:30616"/>
    </ligand>
</feature>
<evidence type="ECO:0000256" key="1">
    <source>
        <dbReference type="ARBA" id="ARBA00005380"/>
    </source>
</evidence>
<evidence type="ECO:0000256" key="3">
    <source>
        <dbReference type="ARBA" id="ARBA00016943"/>
    </source>
</evidence>
<protein>
    <recommendedName>
        <fullName evidence="3 12">Ribokinase</fullName>
        <shortName evidence="12">RK</shortName>
        <ecNumber evidence="2 12">2.7.1.15</ecNumber>
    </recommendedName>
</protein>
<dbReference type="PROSITE" id="PS00584">
    <property type="entry name" value="PFKB_KINASES_2"/>
    <property type="match status" value="1"/>
</dbReference>
<evidence type="ECO:0000313" key="14">
    <source>
        <dbReference type="EMBL" id="MBD1381365.1"/>
    </source>
</evidence>
<gene>
    <name evidence="12 14" type="primary">rbsK</name>
    <name evidence="14" type="ORF">IC621_14080</name>
</gene>
<comment type="pathway">
    <text evidence="12">Carbohydrate metabolism; D-ribose degradation; D-ribose 5-phosphate from beta-D-ribopyranose: step 2/2.</text>
</comment>
<keyword evidence="5 12" id="KW-0479">Metal-binding</keyword>
<comment type="function">
    <text evidence="12">Catalyzes the phosphorylation of ribose at O-5 in a reaction requiring ATP and magnesium. The resulting D-ribose-5-phosphate can then be used either for sythesis of nucleotides, histidine, and tryptophan, or as a component of the pentose phosphate pathway.</text>
</comment>
<dbReference type="PANTHER" id="PTHR10584">
    <property type="entry name" value="SUGAR KINASE"/>
    <property type="match status" value="1"/>
</dbReference>
<name>A0A926RY57_9BACI</name>
<evidence type="ECO:0000256" key="4">
    <source>
        <dbReference type="ARBA" id="ARBA00022679"/>
    </source>
</evidence>
<feature type="binding site" evidence="12">
    <location>
        <position position="246"/>
    </location>
    <ligand>
        <name>K(+)</name>
        <dbReference type="ChEBI" id="CHEBI:29103"/>
    </ligand>
</feature>
<keyword evidence="7 12" id="KW-0418">Kinase</keyword>
<keyword evidence="10 12" id="KW-0630">Potassium</keyword>
<feature type="binding site" evidence="12">
    <location>
        <position position="287"/>
    </location>
    <ligand>
        <name>K(+)</name>
        <dbReference type="ChEBI" id="CHEBI:29103"/>
    </ligand>
</feature>
<dbReference type="Pfam" id="PF00294">
    <property type="entry name" value="PfkB"/>
    <property type="match status" value="1"/>
</dbReference>
<keyword evidence="6 12" id="KW-0547">Nucleotide-binding</keyword>
<dbReference type="InterPro" id="IPR011611">
    <property type="entry name" value="PfkB_dom"/>
</dbReference>
<evidence type="ECO:0000313" key="15">
    <source>
        <dbReference type="Proteomes" id="UP000626844"/>
    </source>
</evidence>
<evidence type="ECO:0000256" key="8">
    <source>
        <dbReference type="ARBA" id="ARBA00022840"/>
    </source>
</evidence>
<reference evidence="14" key="1">
    <citation type="submission" date="2020-09" db="EMBL/GenBank/DDBJ databases">
        <title>A novel bacterium of genus Bacillus, isolated from South China Sea.</title>
        <authorList>
            <person name="Huang H."/>
            <person name="Mo K."/>
            <person name="Hu Y."/>
        </authorList>
    </citation>
    <scope>NUCLEOTIDE SEQUENCE</scope>
    <source>
        <strain evidence="14">IB182487</strain>
    </source>
</reference>
<comment type="catalytic activity">
    <reaction evidence="12">
        <text>D-ribose + ATP = D-ribose 5-phosphate + ADP + H(+)</text>
        <dbReference type="Rhea" id="RHEA:13697"/>
        <dbReference type="ChEBI" id="CHEBI:15378"/>
        <dbReference type="ChEBI" id="CHEBI:30616"/>
        <dbReference type="ChEBI" id="CHEBI:47013"/>
        <dbReference type="ChEBI" id="CHEBI:78346"/>
        <dbReference type="ChEBI" id="CHEBI:456216"/>
        <dbReference type="EC" id="2.7.1.15"/>
    </reaction>
</comment>
<keyword evidence="11 12" id="KW-0119">Carbohydrate metabolism</keyword>
<dbReference type="GO" id="GO:0019303">
    <property type="term" value="P:D-ribose catabolic process"/>
    <property type="evidence" value="ECO:0007669"/>
    <property type="project" value="UniProtKB-UniRule"/>
</dbReference>
<dbReference type="GO" id="GO:0046872">
    <property type="term" value="F:metal ion binding"/>
    <property type="evidence" value="ECO:0007669"/>
    <property type="project" value="UniProtKB-KW"/>
</dbReference>
<feature type="binding site" evidence="12">
    <location>
        <begin position="10"/>
        <end position="12"/>
    </location>
    <ligand>
        <name>substrate</name>
    </ligand>
</feature>
<evidence type="ECO:0000256" key="11">
    <source>
        <dbReference type="ARBA" id="ARBA00023277"/>
    </source>
</evidence>
<keyword evidence="9 12" id="KW-0460">Magnesium</keyword>
<comment type="similarity">
    <text evidence="12">Belongs to the carbohydrate kinase PfkB family. Ribokinase subfamily.</text>
</comment>
<evidence type="ECO:0000256" key="6">
    <source>
        <dbReference type="ARBA" id="ARBA00022741"/>
    </source>
</evidence>
<comment type="caution">
    <text evidence="12">Lacks conserved residue(s) required for the propagation of feature annotation.</text>
</comment>
<dbReference type="InterPro" id="IPR002173">
    <property type="entry name" value="Carboh/pur_kinase_PfkB_CS"/>
</dbReference>
<dbReference type="InterPro" id="IPR011877">
    <property type="entry name" value="Ribokinase"/>
</dbReference>
<dbReference type="Gene3D" id="3.40.1190.20">
    <property type="match status" value="1"/>
</dbReference>